<dbReference type="Gene3D" id="2.40.50.100">
    <property type="match status" value="1"/>
</dbReference>
<protein>
    <submittedName>
        <fullName evidence="4">Hemolysin D</fullName>
    </submittedName>
</protein>
<keyword evidence="2" id="KW-0813">Transport</keyword>
<dbReference type="eggNOG" id="COG0845">
    <property type="taxonomic scope" value="Bacteria"/>
</dbReference>
<dbReference type="PANTHER" id="PTHR30097">
    <property type="entry name" value="CATION EFFLUX SYSTEM PROTEIN CUSB"/>
    <property type="match status" value="1"/>
</dbReference>
<feature type="domain" description="CzcB-like barrel-sandwich hybrid" evidence="3">
    <location>
        <begin position="71"/>
        <end position="216"/>
    </location>
</feature>
<dbReference type="GO" id="GO:0022857">
    <property type="term" value="F:transmembrane transporter activity"/>
    <property type="evidence" value="ECO:0007669"/>
    <property type="project" value="InterPro"/>
</dbReference>
<comment type="similarity">
    <text evidence="1">Belongs to the membrane fusion protein (MFP) (TC 8.A.1) family.</text>
</comment>
<evidence type="ECO:0000313" key="5">
    <source>
        <dbReference type="Proteomes" id="UP000030185"/>
    </source>
</evidence>
<dbReference type="SUPFAM" id="SSF111369">
    <property type="entry name" value="HlyD-like secretion proteins"/>
    <property type="match status" value="1"/>
</dbReference>
<dbReference type="STRING" id="153721.MYP_3161"/>
<dbReference type="Gene3D" id="1.10.287.470">
    <property type="entry name" value="Helix hairpin bin"/>
    <property type="match status" value="1"/>
</dbReference>
<proteinExistence type="inferred from homology"/>
<evidence type="ECO:0000313" key="4">
    <source>
        <dbReference type="EMBL" id="GAL85932.1"/>
    </source>
</evidence>
<comment type="caution">
    <text evidence="4">The sequence shown here is derived from an EMBL/GenBank/DDBJ whole genome shotgun (WGS) entry which is preliminary data.</text>
</comment>
<dbReference type="NCBIfam" id="TIGR01730">
    <property type="entry name" value="RND_mfp"/>
    <property type="match status" value="1"/>
</dbReference>
<dbReference type="EMBL" id="BBLT01000006">
    <property type="protein sequence ID" value="GAL85932.1"/>
    <property type="molecule type" value="Genomic_DNA"/>
</dbReference>
<dbReference type="AlphaFoldDB" id="A0A098LHN4"/>
<name>A0A098LHN4_9BACT</name>
<dbReference type="InterPro" id="IPR058647">
    <property type="entry name" value="BSH_CzcB-like"/>
</dbReference>
<keyword evidence="5" id="KW-1185">Reference proteome</keyword>
<organism evidence="4 5">
    <name type="scientific">Sporocytophaga myxococcoides</name>
    <dbReference type="NCBI Taxonomy" id="153721"/>
    <lineage>
        <taxon>Bacteria</taxon>
        <taxon>Pseudomonadati</taxon>
        <taxon>Bacteroidota</taxon>
        <taxon>Cytophagia</taxon>
        <taxon>Cytophagales</taxon>
        <taxon>Cytophagaceae</taxon>
        <taxon>Sporocytophaga</taxon>
    </lineage>
</organism>
<dbReference type="Gene3D" id="2.40.30.170">
    <property type="match status" value="1"/>
</dbReference>
<dbReference type="Pfam" id="PF25973">
    <property type="entry name" value="BSH_CzcB"/>
    <property type="match status" value="1"/>
</dbReference>
<dbReference type="Proteomes" id="UP000030185">
    <property type="component" value="Unassembled WGS sequence"/>
</dbReference>
<accession>A0A098LHN4</accession>
<evidence type="ECO:0000259" key="3">
    <source>
        <dbReference type="Pfam" id="PF25973"/>
    </source>
</evidence>
<sequence>MITLASIIFMSGCKSDPENKNEEHHEEENSVELTANQYKNAGIAFGKVEMKNISSTLPVNGLLDVPPQNLITVAAMMGGFVKTTSLLQGMKVKKGEVLVTIQNPDFIQIQQDYLNNKSKLLFAEQEYKRQEELAKDNVASQKTLQQAASEYQSLKAMHKGLLEKLLILGINPSNVENGTIKSIVSIVSPISGYVTAVNINIGKYVNPQDLICEIVDTEHLHAELTVFEKDIYKVKKGQKIKFQLVNEEKKIRTATVYLINRKISEDRTVRVHAHLDKEDSNLLPNTYLKASIEVTDNLTTALTDEAIVDSGDKHYIFIKDDKHDHKHNKGTAEGFLFTAVEVKKGVSQNGYSEVFLPDGFDTEHAEVVVKGAYALISKMNNSEEGGHAH</sequence>
<dbReference type="InterPro" id="IPR051909">
    <property type="entry name" value="MFP_Cation_Efflux"/>
</dbReference>
<dbReference type="GO" id="GO:0030313">
    <property type="term" value="C:cell envelope"/>
    <property type="evidence" value="ECO:0007669"/>
    <property type="project" value="TreeGrafter"/>
</dbReference>
<dbReference type="GO" id="GO:0060003">
    <property type="term" value="P:copper ion export"/>
    <property type="evidence" value="ECO:0007669"/>
    <property type="project" value="TreeGrafter"/>
</dbReference>
<dbReference type="InterPro" id="IPR006143">
    <property type="entry name" value="RND_pump_MFP"/>
</dbReference>
<evidence type="ECO:0000256" key="2">
    <source>
        <dbReference type="ARBA" id="ARBA00022448"/>
    </source>
</evidence>
<dbReference type="PANTHER" id="PTHR30097:SF4">
    <property type="entry name" value="SLR6042 PROTEIN"/>
    <property type="match status" value="1"/>
</dbReference>
<dbReference type="GO" id="GO:0016020">
    <property type="term" value="C:membrane"/>
    <property type="evidence" value="ECO:0007669"/>
    <property type="project" value="InterPro"/>
</dbReference>
<gene>
    <name evidence="4" type="ORF">MYP_3161</name>
</gene>
<evidence type="ECO:0000256" key="1">
    <source>
        <dbReference type="ARBA" id="ARBA00009477"/>
    </source>
</evidence>
<dbReference type="GO" id="GO:0015679">
    <property type="term" value="P:plasma membrane copper ion transport"/>
    <property type="evidence" value="ECO:0007669"/>
    <property type="project" value="TreeGrafter"/>
</dbReference>
<reference evidence="4 5" key="1">
    <citation type="submission" date="2014-09" db="EMBL/GenBank/DDBJ databases">
        <title>Sporocytophaga myxococcoides PG-01 genome sequencing.</title>
        <authorList>
            <person name="Liu L."/>
            <person name="Gao P.J."/>
            <person name="Chen G.J."/>
            <person name="Wang L.S."/>
        </authorList>
    </citation>
    <scope>NUCLEOTIDE SEQUENCE [LARGE SCALE GENOMIC DNA]</scope>
    <source>
        <strain evidence="4 5">PG-01</strain>
    </source>
</reference>